<organism evidence="2 3">
    <name type="scientific">Petrolisthes manimaculis</name>
    <dbReference type="NCBI Taxonomy" id="1843537"/>
    <lineage>
        <taxon>Eukaryota</taxon>
        <taxon>Metazoa</taxon>
        <taxon>Ecdysozoa</taxon>
        <taxon>Arthropoda</taxon>
        <taxon>Crustacea</taxon>
        <taxon>Multicrustacea</taxon>
        <taxon>Malacostraca</taxon>
        <taxon>Eumalacostraca</taxon>
        <taxon>Eucarida</taxon>
        <taxon>Decapoda</taxon>
        <taxon>Pleocyemata</taxon>
        <taxon>Anomura</taxon>
        <taxon>Galatheoidea</taxon>
        <taxon>Porcellanidae</taxon>
        <taxon>Petrolisthes</taxon>
    </lineage>
</organism>
<dbReference type="AlphaFoldDB" id="A0AAE1QC51"/>
<evidence type="ECO:0000313" key="3">
    <source>
        <dbReference type="Proteomes" id="UP001292094"/>
    </source>
</evidence>
<evidence type="ECO:0000256" key="1">
    <source>
        <dbReference type="SAM" id="MobiDB-lite"/>
    </source>
</evidence>
<dbReference type="Proteomes" id="UP001292094">
    <property type="component" value="Unassembled WGS sequence"/>
</dbReference>
<accession>A0AAE1QC51</accession>
<proteinExistence type="predicted"/>
<feature type="region of interest" description="Disordered" evidence="1">
    <location>
        <begin position="88"/>
        <end position="110"/>
    </location>
</feature>
<feature type="region of interest" description="Disordered" evidence="1">
    <location>
        <begin position="25"/>
        <end position="54"/>
    </location>
</feature>
<reference evidence="2" key="1">
    <citation type="submission" date="2023-11" db="EMBL/GenBank/DDBJ databases">
        <title>Genome assemblies of two species of porcelain crab, Petrolisthes cinctipes and Petrolisthes manimaculis (Anomura: Porcellanidae).</title>
        <authorList>
            <person name="Angst P."/>
        </authorList>
    </citation>
    <scope>NUCLEOTIDE SEQUENCE</scope>
    <source>
        <strain evidence="2">PB745_02</strain>
        <tissue evidence="2">Gill</tissue>
    </source>
</reference>
<protein>
    <submittedName>
        <fullName evidence="2">Uncharacterized protein</fullName>
    </submittedName>
</protein>
<sequence>MVAIRVGVLGTCLLTHPPLHPAHHFSNPPHLTHISNPLPHPAHITSPTTTGQDHIRHTAGEYPEEYRAHQHWIANTRIQKKLTTLHKRPVRNESPAQGFINLSSTTITKE</sequence>
<comment type="caution">
    <text evidence="2">The sequence shown here is derived from an EMBL/GenBank/DDBJ whole genome shotgun (WGS) entry which is preliminary data.</text>
</comment>
<evidence type="ECO:0000313" key="2">
    <source>
        <dbReference type="EMBL" id="KAK4324135.1"/>
    </source>
</evidence>
<name>A0AAE1QC51_9EUCA</name>
<keyword evidence="3" id="KW-1185">Reference proteome</keyword>
<gene>
    <name evidence="2" type="ORF">Pmani_005138</name>
</gene>
<dbReference type="EMBL" id="JAWZYT010000374">
    <property type="protein sequence ID" value="KAK4324135.1"/>
    <property type="molecule type" value="Genomic_DNA"/>
</dbReference>
<feature type="compositionally biased region" description="Polar residues" evidence="1">
    <location>
        <begin position="100"/>
        <end position="110"/>
    </location>
</feature>